<feature type="domain" description="TAFII55 protein conserved region" evidence="7">
    <location>
        <begin position="10"/>
        <end position="203"/>
    </location>
</feature>
<keyword evidence="9" id="KW-1185">Reference proteome</keyword>
<proteinExistence type="inferred from homology"/>
<feature type="compositionally biased region" description="Basic and acidic residues" evidence="6">
    <location>
        <begin position="277"/>
        <end position="293"/>
    </location>
</feature>
<comment type="subcellular location">
    <subcellularLocation>
        <location evidence="1">Nucleus</location>
    </subcellularLocation>
</comment>
<comment type="similarity">
    <text evidence="2">Belongs to the TAF7 family.</text>
</comment>
<name>A0A9W7LDT7_9STRA</name>
<dbReference type="SMART" id="SM01370">
    <property type="entry name" value="TAFII55_N"/>
    <property type="match status" value="1"/>
</dbReference>
<comment type="caution">
    <text evidence="8">The sequence shown here is derived from an EMBL/GenBank/DDBJ whole genome shotgun (WGS) entry which is preliminary data.</text>
</comment>
<dbReference type="GO" id="GO:0005669">
    <property type="term" value="C:transcription factor TFIID complex"/>
    <property type="evidence" value="ECO:0007669"/>
    <property type="project" value="InterPro"/>
</dbReference>
<dbReference type="AlphaFoldDB" id="A0A9W7LDT7"/>
<evidence type="ECO:0000259" key="7">
    <source>
        <dbReference type="SMART" id="SM01370"/>
    </source>
</evidence>
<reference evidence="9" key="1">
    <citation type="journal article" date="2023" name="Commun. Biol.">
        <title>Genome analysis of Parmales, the sister group of diatoms, reveals the evolutionary specialization of diatoms from phago-mixotrophs to photoautotrophs.</title>
        <authorList>
            <person name="Ban H."/>
            <person name="Sato S."/>
            <person name="Yoshikawa S."/>
            <person name="Yamada K."/>
            <person name="Nakamura Y."/>
            <person name="Ichinomiya M."/>
            <person name="Sato N."/>
            <person name="Blanc-Mathieu R."/>
            <person name="Endo H."/>
            <person name="Kuwata A."/>
            <person name="Ogata H."/>
        </authorList>
    </citation>
    <scope>NUCLEOTIDE SEQUENCE [LARGE SCALE GENOMIC DNA]</scope>
</reference>
<dbReference type="PANTHER" id="PTHR12228">
    <property type="entry name" value="TRANSCRIPTION INITIATION FACTOR TFIID 55 KD SUBUNIT-RELATED"/>
    <property type="match status" value="1"/>
</dbReference>
<dbReference type="GO" id="GO:0051123">
    <property type="term" value="P:RNA polymerase II preinitiation complex assembly"/>
    <property type="evidence" value="ECO:0007669"/>
    <property type="project" value="TreeGrafter"/>
</dbReference>
<evidence type="ECO:0000256" key="4">
    <source>
        <dbReference type="ARBA" id="ARBA00023163"/>
    </source>
</evidence>
<dbReference type="Pfam" id="PF04658">
    <property type="entry name" value="TAFII55_N"/>
    <property type="match status" value="1"/>
</dbReference>
<dbReference type="Proteomes" id="UP001165065">
    <property type="component" value="Unassembled WGS sequence"/>
</dbReference>
<dbReference type="PANTHER" id="PTHR12228:SF0">
    <property type="entry name" value="TATA-BOX BINDING PROTEIN ASSOCIATED FACTOR 7"/>
    <property type="match status" value="1"/>
</dbReference>
<evidence type="ECO:0000256" key="2">
    <source>
        <dbReference type="ARBA" id="ARBA00009368"/>
    </source>
</evidence>
<evidence type="ECO:0000256" key="3">
    <source>
        <dbReference type="ARBA" id="ARBA00023015"/>
    </source>
</evidence>
<evidence type="ECO:0000256" key="1">
    <source>
        <dbReference type="ARBA" id="ARBA00004123"/>
    </source>
</evidence>
<gene>
    <name evidence="8" type="ORF">TrCOL_g3641</name>
</gene>
<dbReference type="InterPro" id="IPR006751">
    <property type="entry name" value="TAFII55_prot_cons_reg"/>
</dbReference>
<sequence length="350" mass="39804">MNTLNAPPPLLLRLPPDLASNMSSLLSSHTPPPTLHPQNSLHLQYLGLGGCVAHQRVGCGSECWWFYMPFRIRSQEEIDLLSWVSVKRLEKTGETYGLRRFPARLKNLPTVVELHKTNDRSTYVKVAEVGQCLVVGDDEVDEIVREGEFWSYMSDGVSPPCGAVVHRRFENVRVNKGNFEASEVSDVEDMLLGIITTKLEDDKKKKKKPKKKQPAGLNKVIEEVIEHEVPYESWMDDYGRVPKGVEFKEGDMLEKRHPNVWIDPELLPMTAKEEEEQGGKKKGEKKKPRDPNAPRKYRGKGKKTLEKERLEREAKEREEMEKKREERIRKGGGDQELRVGGQGGGAEKAA</sequence>
<keyword evidence="4" id="KW-0804">Transcription</keyword>
<feature type="compositionally biased region" description="Basic and acidic residues" evidence="6">
    <location>
        <begin position="303"/>
        <end position="337"/>
    </location>
</feature>
<evidence type="ECO:0000313" key="9">
    <source>
        <dbReference type="Proteomes" id="UP001165065"/>
    </source>
</evidence>
<keyword evidence="5" id="KW-0539">Nucleus</keyword>
<organism evidence="8 9">
    <name type="scientific">Triparma columacea</name>
    <dbReference type="NCBI Taxonomy" id="722753"/>
    <lineage>
        <taxon>Eukaryota</taxon>
        <taxon>Sar</taxon>
        <taxon>Stramenopiles</taxon>
        <taxon>Ochrophyta</taxon>
        <taxon>Bolidophyceae</taxon>
        <taxon>Parmales</taxon>
        <taxon>Triparmaceae</taxon>
        <taxon>Triparma</taxon>
    </lineage>
</organism>
<keyword evidence="3" id="KW-0805">Transcription regulation</keyword>
<protein>
    <recommendedName>
        <fullName evidence="7">TAFII55 protein conserved region domain-containing protein</fullName>
    </recommendedName>
</protein>
<dbReference type="EMBL" id="BRYA01000342">
    <property type="protein sequence ID" value="GMI47380.1"/>
    <property type="molecule type" value="Genomic_DNA"/>
</dbReference>
<evidence type="ECO:0000256" key="6">
    <source>
        <dbReference type="SAM" id="MobiDB-lite"/>
    </source>
</evidence>
<evidence type="ECO:0000313" key="8">
    <source>
        <dbReference type="EMBL" id="GMI47380.1"/>
    </source>
</evidence>
<accession>A0A9W7LDT7</accession>
<feature type="compositionally biased region" description="Gly residues" evidence="6">
    <location>
        <begin position="340"/>
        <end position="350"/>
    </location>
</feature>
<evidence type="ECO:0000256" key="5">
    <source>
        <dbReference type="ARBA" id="ARBA00023242"/>
    </source>
</evidence>
<dbReference type="GO" id="GO:0016251">
    <property type="term" value="F:RNA polymerase II general transcription initiation factor activity"/>
    <property type="evidence" value="ECO:0007669"/>
    <property type="project" value="TreeGrafter"/>
</dbReference>
<feature type="region of interest" description="Disordered" evidence="6">
    <location>
        <begin position="264"/>
        <end position="350"/>
    </location>
</feature>
<dbReference type="OrthoDB" id="153872at2759"/>
<dbReference type="InterPro" id="IPR037817">
    <property type="entry name" value="TAF7"/>
</dbReference>